<keyword evidence="2" id="KW-1185">Reference proteome</keyword>
<dbReference type="OrthoDB" id="6957939at2"/>
<evidence type="ECO:0000313" key="1">
    <source>
        <dbReference type="EMBL" id="SDX80160.1"/>
    </source>
</evidence>
<evidence type="ECO:0000313" key="2">
    <source>
        <dbReference type="Proteomes" id="UP000243778"/>
    </source>
</evidence>
<organism evidence="1 2">
    <name type="scientific">Pseudomonas kuykendallii</name>
    <dbReference type="NCBI Taxonomy" id="1007099"/>
    <lineage>
        <taxon>Bacteria</taxon>
        <taxon>Pseudomonadati</taxon>
        <taxon>Pseudomonadota</taxon>
        <taxon>Gammaproteobacteria</taxon>
        <taxon>Pseudomonadales</taxon>
        <taxon>Pseudomonadaceae</taxon>
        <taxon>Pseudomonas</taxon>
    </lineage>
</organism>
<proteinExistence type="predicted"/>
<dbReference type="Proteomes" id="UP000243778">
    <property type="component" value="Unassembled WGS sequence"/>
</dbReference>
<sequence>MPEPHRLIASHCEDVIGRRLIVLDGMPGNRAELYPKDLRALARQLIQIANDADQGATGLITYPDDLSVNVHQEAP</sequence>
<gene>
    <name evidence="1" type="ORF">SAMN05216287_3799</name>
</gene>
<dbReference type="EMBL" id="FNNU01000006">
    <property type="protein sequence ID" value="SDX80160.1"/>
    <property type="molecule type" value="Genomic_DNA"/>
</dbReference>
<dbReference type="RefSeq" id="WP_090231209.1">
    <property type="nucleotide sequence ID" value="NZ_FNNU01000006.1"/>
</dbReference>
<protein>
    <submittedName>
        <fullName evidence="1">Uncharacterized protein</fullName>
    </submittedName>
</protein>
<dbReference type="AlphaFoldDB" id="A0A1H3ENH0"/>
<dbReference type="STRING" id="1007099.SAMN05216287_3799"/>
<name>A0A1H3ENH0_9PSED</name>
<reference evidence="2" key="1">
    <citation type="submission" date="2016-10" db="EMBL/GenBank/DDBJ databases">
        <authorList>
            <person name="Varghese N."/>
            <person name="Submissions S."/>
        </authorList>
    </citation>
    <scope>NUCLEOTIDE SEQUENCE [LARGE SCALE GENOMIC DNA]</scope>
    <source>
        <strain evidence="2">NRRL B-59562</strain>
    </source>
</reference>
<accession>A0A1H3ENH0</accession>